<name>A0AAU2AA19_9ACTN</name>
<evidence type="ECO:0000313" key="2">
    <source>
        <dbReference type="EMBL" id="WTT20401.1"/>
    </source>
</evidence>
<dbReference type="AlphaFoldDB" id="A0AAU2AA19"/>
<protein>
    <submittedName>
        <fullName evidence="2">DUF397 domain-containing protein</fullName>
    </submittedName>
</protein>
<proteinExistence type="predicted"/>
<gene>
    <name evidence="2" type="ORF">OHA22_35165</name>
</gene>
<reference evidence="2" key="1">
    <citation type="submission" date="2022-10" db="EMBL/GenBank/DDBJ databases">
        <title>The complete genomes of actinobacterial strains from the NBC collection.</title>
        <authorList>
            <person name="Joergensen T.S."/>
            <person name="Alvarez Arevalo M."/>
            <person name="Sterndorff E.B."/>
            <person name="Faurdal D."/>
            <person name="Vuksanovic O."/>
            <person name="Mourched A.-S."/>
            <person name="Charusanti P."/>
            <person name="Shaw S."/>
            <person name="Blin K."/>
            <person name="Weber T."/>
        </authorList>
    </citation>
    <scope>NUCLEOTIDE SEQUENCE</scope>
    <source>
        <strain evidence="2">NBC_00093</strain>
    </source>
</reference>
<accession>A0AAU2AA19</accession>
<dbReference type="Pfam" id="PF04149">
    <property type="entry name" value="DUF397"/>
    <property type="match status" value="1"/>
</dbReference>
<evidence type="ECO:0000259" key="1">
    <source>
        <dbReference type="Pfam" id="PF04149"/>
    </source>
</evidence>
<dbReference type="InterPro" id="IPR007278">
    <property type="entry name" value="DUF397"/>
</dbReference>
<dbReference type="EMBL" id="CP108222">
    <property type="protein sequence ID" value="WTT20401.1"/>
    <property type="molecule type" value="Genomic_DNA"/>
</dbReference>
<feature type="domain" description="DUF397" evidence="1">
    <location>
        <begin position="9"/>
        <end position="62"/>
    </location>
</feature>
<sequence length="63" mass="6918">MRSIDLKAATWRRSSYSNSEGGQCLEVADDLPVVPVRDSKKPDIPALIFRAPAWASFVAAVRT</sequence>
<organism evidence="2">
    <name type="scientific">Streptomyces sp. NBC_00093</name>
    <dbReference type="NCBI Taxonomy" id="2975649"/>
    <lineage>
        <taxon>Bacteria</taxon>
        <taxon>Bacillati</taxon>
        <taxon>Actinomycetota</taxon>
        <taxon>Actinomycetes</taxon>
        <taxon>Kitasatosporales</taxon>
        <taxon>Streptomycetaceae</taxon>
        <taxon>Streptomyces</taxon>
    </lineage>
</organism>